<dbReference type="RefSeq" id="WP_237853239.1">
    <property type="nucleotide sequence ID" value="NZ_JAKLWS010000007.1"/>
</dbReference>
<dbReference type="Proteomes" id="UP001165366">
    <property type="component" value="Unassembled WGS sequence"/>
</dbReference>
<keyword evidence="3" id="KW-1185">Reference proteome</keyword>
<reference evidence="2" key="2">
    <citation type="submission" date="2024-05" db="EMBL/GenBank/DDBJ databases">
        <title>Rhodohalobacter halophilus gen. nov., sp. nov., a moderately halophilic member of the family Balneolaceae.</title>
        <authorList>
            <person name="Xia J."/>
        </authorList>
    </citation>
    <scope>NUCLEOTIDE SEQUENCE</scope>
    <source>
        <strain evidence="2">WB101</strain>
    </source>
</reference>
<sequence>MNEEENTQALSFSDYLPSVGIVGVIFALVSFVIGLFFGYQQINSEPSGSFMSPMMFSGVVICLVSALAGLLAVWHFTREVTPYMTLGQGALIGFLTGAVIVLFSVVLSELWILIFDPDYTTKMMDAAIANIEAMEMPEANKQQMIDAVADSMAGGQSIWQQIFWGVPITGLINLVTGLIGVKVFAEKKEETF</sequence>
<evidence type="ECO:0000313" key="3">
    <source>
        <dbReference type="Proteomes" id="UP001165366"/>
    </source>
</evidence>
<reference evidence="2" key="1">
    <citation type="submission" date="2022-01" db="EMBL/GenBank/DDBJ databases">
        <authorList>
            <person name="Wang Y."/>
        </authorList>
    </citation>
    <scope>NUCLEOTIDE SEQUENCE</scope>
    <source>
        <strain evidence="2">WB101</strain>
    </source>
</reference>
<keyword evidence="1" id="KW-1133">Transmembrane helix</keyword>
<feature type="transmembrane region" description="Helical" evidence="1">
    <location>
        <begin position="54"/>
        <end position="77"/>
    </location>
</feature>
<proteinExistence type="predicted"/>
<feature type="transmembrane region" description="Helical" evidence="1">
    <location>
        <begin position="89"/>
        <end position="114"/>
    </location>
</feature>
<organism evidence="2 3">
    <name type="scientific">Rhodohalobacter sulfatireducens</name>
    <dbReference type="NCBI Taxonomy" id="2911366"/>
    <lineage>
        <taxon>Bacteria</taxon>
        <taxon>Pseudomonadati</taxon>
        <taxon>Balneolota</taxon>
        <taxon>Balneolia</taxon>
        <taxon>Balneolales</taxon>
        <taxon>Balneolaceae</taxon>
        <taxon>Rhodohalobacter</taxon>
    </lineage>
</organism>
<keyword evidence="1" id="KW-0812">Transmembrane</keyword>
<evidence type="ECO:0000256" key="1">
    <source>
        <dbReference type="SAM" id="Phobius"/>
    </source>
</evidence>
<evidence type="ECO:0000313" key="2">
    <source>
        <dbReference type="EMBL" id="MCG2588397.1"/>
    </source>
</evidence>
<feature type="transmembrane region" description="Helical" evidence="1">
    <location>
        <begin position="162"/>
        <end position="185"/>
    </location>
</feature>
<protein>
    <submittedName>
        <fullName evidence="2">DUF4199 domain-containing protein</fullName>
    </submittedName>
</protein>
<keyword evidence="1" id="KW-0472">Membrane</keyword>
<feature type="transmembrane region" description="Helical" evidence="1">
    <location>
        <begin position="21"/>
        <end position="42"/>
    </location>
</feature>
<dbReference type="Pfam" id="PF13858">
    <property type="entry name" value="DUF4199"/>
    <property type="match status" value="1"/>
</dbReference>
<name>A0ABS9KC38_9BACT</name>
<gene>
    <name evidence="2" type="ORF">L6773_07475</name>
</gene>
<accession>A0ABS9KC38</accession>
<comment type="caution">
    <text evidence="2">The sequence shown here is derived from an EMBL/GenBank/DDBJ whole genome shotgun (WGS) entry which is preliminary data.</text>
</comment>
<dbReference type="InterPro" id="IPR025250">
    <property type="entry name" value="DUF4199"/>
</dbReference>
<dbReference type="EMBL" id="JAKLWS010000007">
    <property type="protein sequence ID" value="MCG2588397.1"/>
    <property type="molecule type" value="Genomic_DNA"/>
</dbReference>